<gene>
    <name evidence="12" type="ORF">NIES46_41520</name>
</gene>
<dbReference type="Pfam" id="PF02578">
    <property type="entry name" value="Cu-oxidase_4"/>
    <property type="match status" value="1"/>
</dbReference>
<comment type="catalytic activity">
    <reaction evidence="10">
        <text>S-methyl-5'-thioadenosine + phosphate = 5-(methylsulfanyl)-alpha-D-ribose 1-phosphate + adenine</text>
        <dbReference type="Rhea" id="RHEA:11852"/>
        <dbReference type="ChEBI" id="CHEBI:16708"/>
        <dbReference type="ChEBI" id="CHEBI:17509"/>
        <dbReference type="ChEBI" id="CHEBI:43474"/>
        <dbReference type="ChEBI" id="CHEBI:58533"/>
        <dbReference type="EC" id="2.4.2.28"/>
    </reaction>
    <physiologicalReaction direction="left-to-right" evidence="10">
        <dbReference type="Rhea" id="RHEA:11853"/>
    </physiologicalReaction>
</comment>
<evidence type="ECO:0000256" key="10">
    <source>
        <dbReference type="ARBA" id="ARBA00049893"/>
    </source>
</evidence>
<dbReference type="NCBIfam" id="TIGR00726">
    <property type="entry name" value="peptidoglycan editing factor PgeF"/>
    <property type="match status" value="1"/>
</dbReference>
<evidence type="ECO:0000256" key="5">
    <source>
        <dbReference type="ARBA" id="ARBA00022723"/>
    </source>
</evidence>
<keyword evidence="4" id="KW-0808">Transferase</keyword>
<comment type="function">
    <text evidence="2">Purine nucleoside enzyme that catalyzes the phosphorolysis of adenosine and inosine nucleosides, yielding D-ribose 1-phosphate and the respective free bases, adenine and hypoxanthine. Also catalyzes the phosphorolysis of S-methyl-5'-thioadenosine into adenine and S-methyl-5-thio-alpha-D-ribose 1-phosphate. Also has adenosine deaminase activity.</text>
</comment>
<accession>A0A5M3TCD0</accession>
<dbReference type="Proteomes" id="UP000326169">
    <property type="component" value="Unassembled WGS sequence"/>
</dbReference>
<comment type="caution">
    <text evidence="12">The sequence shown here is derived from an EMBL/GenBank/DDBJ whole genome shotgun (WGS) entry which is preliminary data.</text>
</comment>
<reference evidence="12 13" key="1">
    <citation type="journal article" date="2019" name="J Genomics">
        <title>The Draft Genome of a Hydrogen-producing Cyanobacterium, Arthrospira platensis NIES-46.</title>
        <authorList>
            <person name="Suzuki S."/>
            <person name="Yamaguchi H."/>
            <person name="Kawachi M."/>
        </authorList>
    </citation>
    <scope>NUCLEOTIDE SEQUENCE [LARGE SCALE GENOMIC DNA]</scope>
    <source>
        <strain evidence="12 13">NIES-46</strain>
    </source>
</reference>
<dbReference type="CDD" id="cd16833">
    <property type="entry name" value="YfiH"/>
    <property type="match status" value="1"/>
</dbReference>
<evidence type="ECO:0000256" key="7">
    <source>
        <dbReference type="ARBA" id="ARBA00022833"/>
    </source>
</evidence>
<proteinExistence type="inferred from homology"/>
<sequence length="265" mass="29516">MHIWTWHQWQQLPYLTCSILENWQHGFFSRRFSPRSPVDLVQVLEPAAQVYRLKQVHGNQVLKTTQVSPIPKTETNSEEISLSEADGLLTNKGCQSVWVASADCVPVLIGDVVTGRVAAIHAGWRGTSLKILPEAIAQFKQQGSQMANLRVAMGPAISGGCYQVSEDVAVKLAATLQIMDIASSISQILEPLFHLPDPPLLSDPEPDRLRVDIRRFNALQLEAVGLDPQQIAICSECTYSQPELLFSYRRDRLKLVQWSGIVSFS</sequence>
<comment type="catalytic activity">
    <reaction evidence="8">
        <text>adenosine + H2O + H(+) = inosine + NH4(+)</text>
        <dbReference type="Rhea" id="RHEA:24408"/>
        <dbReference type="ChEBI" id="CHEBI:15377"/>
        <dbReference type="ChEBI" id="CHEBI:15378"/>
        <dbReference type="ChEBI" id="CHEBI:16335"/>
        <dbReference type="ChEBI" id="CHEBI:17596"/>
        <dbReference type="ChEBI" id="CHEBI:28938"/>
        <dbReference type="EC" id="3.5.4.4"/>
    </reaction>
    <physiologicalReaction direction="left-to-right" evidence="8">
        <dbReference type="Rhea" id="RHEA:24409"/>
    </physiologicalReaction>
</comment>
<dbReference type="PANTHER" id="PTHR30616:SF2">
    <property type="entry name" value="PURINE NUCLEOSIDE PHOSPHORYLASE LACC1"/>
    <property type="match status" value="1"/>
</dbReference>
<protein>
    <recommendedName>
        <fullName evidence="11">Purine nucleoside phosphorylase</fullName>
    </recommendedName>
</protein>
<dbReference type="InterPro" id="IPR003730">
    <property type="entry name" value="Cu_polyphenol_OxRdtase"/>
</dbReference>
<dbReference type="EMBL" id="BIMW01000171">
    <property type="protein sequence ID" value="GCE96085.1"/>
    <property type="molecule type" value="Genomic_DNA"/>
</dbReference>
<dbReference type="SUPFAM" id="SSF64438">
    <property type="entry name" value="CNF1/YfiH-like putative cysteine hydrolases"/>
    <property type="match status" value="1"/>
</dbReference>
<dbReference type="InterPro" id="IPR038371">
    <property type="entry name" value="Cu_polyphenol_OxRdtase_sf"/>
</dbReference>
<evidence type="ECO:0000256" key="6">
    <source>
        <dbReference type="ARBA" id="ARBA00022801"/>
    </source>
</evidence>
<keyword evidence="13" id="KW-1185">Reference proteome</keyword>
<name>A0A5M3TCD0_LIMPL</name>
<evidence type="ECO:0000256" key="1">
    <source>
        <dbReference type="ARBA" id="ARBA00000553"/>
    </source>
</evidence>
<dbReference type="RefSeq" id="WP_006617405.1">
    <property type="nucleotide sequence ID" value="NZ_BIMW01000171.1"/>
</dbReference>
<keyword evidence="7" id="KW-0862">Zinc</keyword>
<evidence type="ECO:0000256" key="2">
    <source>
        <dbReference type="ARBA" id="ARBA00003215"/>
    </source>
</evidence>
<evidence type="ECO:0000256" key="8">
    <source>
        <dbReference type="ARBA" id="ARBA00047989"/>
    </source>
</evidence>
<dbReference type="PANTHER" id="PTHR30616">
    <property type="entry name" value="UNCHARACTERIZED PROTEIN YFIH"/>
    <property type="match status" value="1"/>
</dbReference>
<evidence type="ECO:0000313" key="13">
    <source>
        <dbReference type="Proteomes" id="UP000326169"/>
    </source>
</evidence>
<evidence type="ECO:0000256" key="9">
    <source>
        <dbReference type="ARBA" id="ARBA00048968"/>
    </source>
</evidence>
<dbReference type="GeneID" id="301684923"/>
<organism evidence="12 13">
    <name type="scientific">Limnospira platensis NIES-46</name>
    <dbReference type="NCBI Taxonomy" id="1236695"/>
    <lineage>
        <taxon>Bacteria</taxon>
        <taxon>Bacillati</taxon>
        <taxon>Cyanobacteriota</taxon>
        <taxon>Cyanophyceae</taxon>
        <taxon>Oscillatoriophycideae</taxon>
        <taxon>Oscillatoriales</taxon>
        <taxon>Sirenicapillariaceae</taxon>
        <taxon>Limnospira</taxon>
    </lineage>
</organism>
<evidence type="ECO:0000256" key="3">
    <source>
        <dbReference type="ARBA" id="ARBA00007353"/>
    </source>
</evidence>
<evidence type="ECO:0000313" key="12">
    <source>
        <dbReference type="EMBL" id="GCE96085.1"/>
    </source>
</evidence>
<comment type="catalytic activity">
    <reaction evidence="9">
        <text>adenosine + phosphate = alpha-D-ribose 1-phosphate + adenine</text>
        <dbReference type="Rhea" id="RHEA:27642"/>
        <dbReference type="ChEBI" id="CHEBI:16335"/>
        <dbReference type="ChEBI" id="CHEBI:16708"/>
        <dbReference type="ChEBI" id="CHEBI:43474"/>
        <dbReference type="ChEBI" id="CHEBI:57720"/>
        <dbReference type="EC" id="2.4.2.1"/>
    </reaction>
    <physiologicalReaction direction="left-to-right" evidence="9">
        <dbReference type="Rhea" id="RHEA:27643"/>
    </physiologicalReaction>
</comment>
<dbReference type="Gene3D" id="3.60.140.10">
    <property type="entry name" value="CNF1/YfiH-like putative cysteine hydrolases"/>
    <property type="match status" value="1"/>
</dbReference>
<comment type="catalytic activity">
    <reaction evidence="1">
        <text>inosine + phosphate = alpha-D-ribose 1-phosphate + hypoxanthine</text>
        <dbReference type="Rhea" id="RHEA:27646"/>
        <dbReference type="ChEBI" id="CHEBI:17368"/>
        <dbReference type="ChEBI" id="CHEBI:17596"/>
        <dbReference type="ChEBI" id="CHEBI:43474"/>
        <dbReference type="ChEBI" id="CHEBI:57720"/>
        <dbReference type="EC" id="2.4.2.1"/>
    </reaction>
    <physiologicalReaction direction="left-to-right" evidence="1">
        <dbReference type="Rhea" id="RHEA:27647"/>
    </physiologicalReaction>
</comment>
<comment type="similarity">
    <text evidence="3 11">Belongs to the purine nucleoside phosphorylase YfiH/LACC1 family.</text>
</comment>
<evidence type="ECO:0000256" key="4">
    <source>
        <dbReference type="ARBA" id="ARBA00022679"/>
    </source>
</evidence>
<dbReference type="InterPro" id="IPR011324">
    <property type="entry name" value="Cytotoxic_necrot_fac-like_cat"/>
</dbReference>
<keyword evidence="5" id="KW-0479">Metal-binding</keyword>
<keyword evidence="6" id="KW-0378">Hydrolase</keyword>
<evidence type="ECO:0000256" key="11">
    <source>
        <dbReference type="RuleBase" id="RU361274"/>
    </source>
</evidence>